<protein>
    <submittedName>
        <fullName evidence="1">Uncharacterized protein</fullName>
    </submittedName>
</protein>
<dbReference type="Proteomes" id="UP000001734">
    <property type="component" value="Chromosome"/>
</dbReference>
<dbReference type="AlphaFoldDB" id="B5Y0L4"/>
<organism evidence="1 2">
    <name type="scientific">Klebsiella variicola (strain 342)</name>
    <name type="common">Klebsiella pneumoniae</name>
    <dbReference type="NCBI Taxonomy" id="507522"/>
    <lineage>
        <taxon>Bacteria</taxon>
        <taxon>Pseudomonadati</taxon>
        <taxon>Pseudomonadota</taxon>
        <taxon>Gammaproteobacteria</taxon>
        <taxon>Enterobacterales</taxon>
        <taxon>Enterobacteriaceae</taxon>
        <taxon>Klebsiella/Raoultella group</taxon>
        <taxon>Klebsiella</taxon>
        <taxon>Klebsiella pneumoniae complex</taxon>
    </lineage>
</organism>
<dbReference type="BioCyc" id="KPNE507522:GI0B-4186-MONOMER"/>
<gene>
    <name evidence="1" type="ordered locus">KPK_4205</name>
</gene>
<evidence type="ECO:0000313" key="2">
    <source>
        <dbReference type="Proteomes" id="UP000001734"/>
    </source>
</evidence>
<accession>B5Y0L4</accession>
<name>B5Y0L4_KLEV3</name>
<evidence type="ECO:0000313" key="1">
    <source>
        <dbReference type="EMBL" id="ACI11339.1"/>
    </source>
</evidence>
<reference evidence="1 2" key="1">
    <citation type="journal article" date="2008" name="PLoS Genet.">
        <title>Complete genome sequence of the N2-fixing broad host range endophyte Klebsiella pneumoniae 342 and virulence predictions verified in mice.</title>
        <authorList>
            <person name="Fouts D.E."/>
            <person name="Tyler H.L."/>
            <person name="DeBoy R.T."/>
            <person name="Daugherty S."/>
            <person name="Ren Q."/>
            <person name="Badger J.H."/>
            <person name="Durkin A.S."/>
            <person name="Huot H."/>
            <person name="Shrivastava S."/>
            <person name="Kothari S."/>
            <person name="Dodson R.J."/>
            <person name="Mohamoud Y."/>
            <person name="Khouri H."/>
            <person name="Roesch L.F."/>
            <person name="Krogfelt K.A."/>
            <person name="Struve C."/>
            <person name="Triplett E.W."/>
            <person name="Methe B.A."/>
        </authorList>
    </citation>
    <scope>NUCLEOTIDE SEQUENCE [LARGE SCALE GENOMIC DNA]</scope>
    <source>
        <strain evidence="1 2">342</strain>
    </source>
</reference>
<proteinExistence type="predicted"/>
<dbReference type="KEGG" id="kpe:KPK_4205"/>
<sequence>MCHSFSLINKQPYIYQLNINRESVQRVVGFLMFCALKNQRVINLCA</sequence>
<dbReference type="HOGENOM" id="CLU_3311283_0_0_6"/>
<dbReference type="EMBL" id="CP000964">
    <property type="protein sequence ID" value="ACI11339.1"/>
    <property type="molecule type" value="Genomic_DNA"/>
</dbReference>